<protein>
    <submittedName>
        <fullName evidence="2">Uncharacterized protein</fullName>
    </submittedName>
</protein>
<dbReference type="AlphaFoldDB" id="A0A0H4JB33"/>
<dbReference type="EMBL" id="CP011002">
    <property type="protein sequence ID" value="AKO65717.1"/>
    <property type="molecule type" value="Genomic_DNA"/>
</dbReference>
<reference evidence="2 3" key="1">
    <citation type="submission" date="2015-03" db="EMBL/GenBank/DDBJ databases">
        <title>Comparative analysis of the OM43 clade including a novel species from Red Sea uncovers genomic and metabolic diversity among marine methylotrophs.</title>
        <authorList>
            <person name="Jimenez-Infante F."/>
            <person name="Ngugi D.K."/>
            <person name="Vinu M."/>
            <person name="Alam I."/>
            <person name="Kamau A."/>
            <person name="Blom J."/>
            <person name="Bajic V.B."/>
            <person name="Stingl U."/>
        </authorList>
    </citation>
    <scope>NUCLEOTIDE SEQUENCE [LARGE SCALE GENOMIC DNA]</scope>
    <source>
        <strain evidence="2 3">MBRSH7</strain>
    </source>
</reference>
<feature type="signal peptide" evidence="1">
    <location>
        <begin position="1"/>
        <end position="19"/>
    </location>
</feature>
<dbReference type="Proteomes" id="UP000066549">
    <property type="component" value="Chromosome"/>
</dbReference>
<accession>A0A0H4JB33</accession>
<sequence>MKNIVFFLILFFTSSLLNAAPTSLEPFCSSSQLGWSKDSCISPCSELTVDGSYGSNSLGDGSVGFCYGQATVYKFTIKKIQLGVYANTAEKCTIYEGNLLVDSGTSSPGTIISGGSPDFSTCKDGITYDTVYITTSRIIDYAANTNYPDGSGSVARTTSYCSSATLNDSSPGSMPWLDVMSGGNYSDASKCHVRESVTWNTHYQKAASSPTTTDFSSSSNVTKEWDDWKSIYLNSLSDFSNPASAQIDSEGYYREYDSDSSGFSNDLSAYVADYQADTIVQKLTTDSGVVDIFGGYPFDSESPHEIAISIYAQNRNETGKEYGARFYFLRNGTTAEFIGTNPSNSGLYLSIIQLNQKAPF</sequence>
<keyword evidence="3" id="KW-1185">Reference proteome</keyword>
<name>A0A0H4JB33_9PROT</name>
<evidence type="ECO:0000313" key="2">
    <source>
        <dbReference type="EMBL" id="AKO65717.1"/>
    </source>
</evidence>
<organism evidence="2 3">
    <name type="scientific">Methylophilales bacterium MBRS-H7</name>
    <dbReference type="NCBI Taxonomy" id="1623450"/>
    <lineage>
        <taxon>Bacteria</taxon>
        <taxon>Pseudomonadati</taxon>
        <taxon>Pseudomonadota</taxon>
        <taxon>Betaproteobacteria</taxon>
        <taxon>Nitrosomonadales</taxon>
        <taxon>OM43 clade</taxon>
    </lineage>
</organism>
<proteinExistence type="predicted"/>
<keyword evidence="1" id="KW-0732">Signal</keyword>
<evidence type="ECO:0000256" key="1">
    <source>
        <dbReference type="SAM" id="SignalP"/>
    </source>
</evidence>
<feature type="chain" id="PRO_5005206414" evidence="1">
    <location>
        <begin position="20"/>
        <end position="360"/>
    </location>
</feature>
<gene>
    <name evidence="2" type="ORF">VI33_02995</name>
</gene>
<evidence type="ECO:0000313" key="3">
    <source>
        <dbReference type="Proteomes" id="UP000066549"/>
    </source>
</evidence>